<dbReference type="CAZy" id="GT4">
    <property type="family name" value="Glycosyltransferase Family 4"/>
</dbReference>
<dbReference type="HOGENOM" id="CLU_044324_0_0_3"/>
<reference evidence="3" key="1">
    <citation type="journal article" date="2011" name="MBio">
        <title>Novel metabolic attributes of the genus Cyanothece, comprising a group of unicellular nitrogen-fixing Cyanobacteria.</title>
        <authorList>
            <person name="Bandyopadhyay A."/>
            <person name="Elvitigala T."/>
            <person name="Welsh E."/>
            <person name="Stockel J."/>
            <person name="Liberton M."/>
            <person name="Min H."/>
            <person name="Sherman L.A."/>
            <person name="Pakrasi H.B."/>
        </authorList>
    </citation>
    <scope>NUCLEOTIDE SEQUENCE [LARGE SCALE GENOMIC DNA]</scope>
    <source>
        <strain evidence="3">PCC 7424</strain>
    </source>
</reference>
<dbReference type="CDD" id="cd03801">
    <property type="entry name" value="GT4_PimA-like"/>
    <property type="match status" value="1"/>
</dbReference>
<name>B7KEK1_GLOC7</name>
<dbReference type="Pfam" id="PF13692">
    <property type="entry name" value="Glyco_trans_1_4"/>
    <property type="match status" value="1"/>
</dbReference>
<dbReference type="EMBL" id="CP001291">
    <property type="protein sequence ID" value="ACK69026.1"/>
    <property type="molecule type" value="Genomic_DNA"/>
</dbReference>
<dbReference type="AlphaFoldDB" id="B7KEK1"/>
<proteinExistence type="predicted"/>
<protein>
    <submittedName>
        <fullName evidence="2">Glycosyl transferase group 1</fullName>
    </submittedName>
</protein>
<dbReference type="Gene3D" id="3.40.50.2000">
    <property type="entry name" value="Glycogen Phosphorylase B"/>
    <property type="match status" value="2"/>
</dbReference>
<dbReference type="STRING" id="65393.PCC7424_0564"/>
<dbReference type="KEGG" id="cyc:PCC7424_0564"/>
<gene>
    <name evidence="2" type="ordered locus">PCC7424_0564</name>
</gene>
<dbReference type="SUPFAM" id="SSF53756">
    <property type="entry name" value="UDP-Glycosyltransferase/glycogen phosphorylase"/>
    <property type="match status" value="1"/>
</dbReference>
<dbReference type="eggNOG" id="COG0438">
    <property type="taxonomic scope" value="Bacteria"/>
</dbReference>
<dbReference type="GO" id="GO:0016757">
    <property type="term" value="F:glycosyltransferase activity"/>
    <property type="evidence" value="ECO:0007669"/>
    <property type="project" value="TreeGrafter"/>
</dbReference>
<dbReference type="OrthoDB" id="9790710at2"/>
<accession>B7KEK1</accession>
<sequence>MQPIRVGFYSHQNYLDRNTWSGTLFRMYQALKSTDLKIINLGNPQKPSLVTKLVKRLQKIQERPLLGSPEFLKINQNFVEQVQKQLLKTPCDVLFAPVADQELYFLETKIPIIYASDTTVDLHCKYYTLKFNEQEIEWRFKQEKVAISKASQFIYPSQWAAESAIETYNLERDKVEIIPYGANIDDIPLTEKLNLFRSKNFFPCKLLFIGKDWQRKGGDIAVQALRYLEHLGFDVQLTILGTVPPEGVNNPNIKVIPFLDKNLPEERQQFDQLLLSSHFFIFPTRADCSPIVVCEANAFGLPVITTDVGGISTMITNDKNGYMLPLSATGEEFGQVIAKIIADPNQYEQMSYHSRQEYEQRLNWEKWGESVEKVIKTMLK</sequence>
<evidence type="ECO:0000313" key="2">
    <source>
        <dbReference type="EMBL" id="ACK69026.1"/>
    </source>
</evidence>
<dbReference type="RefSeq" id="WP_012597973.1">
    <property type="nucleotide sequence ID" value="NC_011729.1"/>
</dbReference>
<dbReference type="PANTHER" id="PTHR46401">
    <property type="entry name" value="GLYCOSYLTRANSFERASE WBBK-RELATED"/>
    <property type="match status" value="1"/>
</dbReference>
<evidence type="ECO:0000313" key="3">
    <source>
        <dbReference type="Proteomes" id="UP000002384"/>
    </source>
</evidence>
<organism evidence="2 3">
    <name type="scientific">Gloeothece citriformis (strain PCC 7424)</name>
    <name type="common">Cyanothece sp. (strain PCC 7424)</name>
    <dbReference type="NCBI Taxonomy" id="65393"/>
    <lineage>
        <taxon>Bacteria</taxon>
        <taxon>Bacillati</taxon>
        <taxon>Cyanobacteriota</taxon>
        <taxon>Cyanophyceae</taxon>
        <taxon>Oscillatoriophycideae</taxon>
        <taxon>Chroococcales</taxon>
        <taxon>Aphanothecaceae</taxon>
        <taxon>Gloeothece</taxon>
        <taxon>Gloeothece citriformis</taxon>
    </lineage>
</organism>
<keyword evidence="3" id="KW-1185">Reference proteome</keyword>
<dbReference type="GO" id="GO:0009103">
    <property type="term" value="P:lipopolysaccharide biosynthetic process"/>
    <property type="evidence" value="ECO:0007669"/>
    <property type="project" value="TreeGrafter"/>
</dbReference>
<keyword evidence="1 2" id="KW-0808">Transferase</keyword>
<evidence type="ECO:0000256" key="1">
    <source>
        <dbReference type="ARBA" id="ARBA00022679"/>
    </source>
</evidence>
<dbReference type="Proteomes" id="UP000002384">
    <property type="component" value="Chromosome"/>
</dbReference>
<dbReference type="PANTHER" id="PTHR46401:SF2">
    <property type="entry name" value="GLYCOSYLTRANSFERASE WBBK-RELATED"/>
    <property type="match status" value="1"/>
</dbReference>